<organism evidence="2 3">
    <name type="scientific">Phycomyces blakesleeanus</name>
    <dbReference type="NCBI Taxonomy" id="4837"/>
    <lineage>
        <taxon>Eukaryota</taxon>
        <taxon>Fungi</taxon>
        <taxon>Fungi incertae sedis</taxon>
        <taxon>Mucoromycota</taxon>
        <taxon>Mucoromycotina</taxon>
        <taxon>Mucoromycetes</taxon>
        <taxon>Mucorales</taxon>
        <taxon>Phycomycetaceae</taxon>
        <taxon>Phycomyces</taxon>
    </lineage>
</organism>
<feature type="transmembrane region" description="Helical" evidence="1">
    <location>
        <begin position="15"/>
        <end position="32"/>
    </location>
</feature>
<name>A0ABR3AZN2_PHYBL</name>
<dbReference type="Proteomes" id="UP001448207">
    <property type="component" value="Unassembled WGS sequence"/>
</dbReference>
<feature type="transmembrane region" description="Helical" evidence="1">
    <location>
        <begin position="44"/>
        <end position="62"/>
    </location>
</feature>
<reference evidence="2 3" key="1">
    <citation type="submission" date="2024-04" db="EMBL/GenBank/DDBJ databases">
        <title>Symmetric and asymmetric DNA N6-adenine methylation regulates different biological responses in Mucorales.</title>
        <authorList>
            <consortium name="Lawrence Berkeley National Laboratory"/>
            <person name="Lax C."/>
            <person name="Mondo S.J."/>
            <person name="Osorio-Concepcion M."/>
            <person name="Muszewska A."/>
            <person name="Corrochano-Luque M."/>
            <person name="Gutierrez G."/>
            <person name="Riley R."/>
            <person name="Lipzen A."/>
            <person name="Guo J."/>
            <person name="Hundley H."/>
            <person name="Amirebrahimi M."/>
            <person name="Ng V."/>
            <person name="Lorenzo-Gutierrez D."/>
            <person name="Binder U."/>
            <person name="Yang J."/>
            <person name="Song Y."/>
            <person name="Canovas D."/>
            <person name="Navarro E."/>
            <person name="Freitag M."/>
            <person name="Gabaldon T."/>
            <person name="Grigoriev I.V."/>
            <person name="Corrochano L.M."/>
            <person name="Nicolas F.E."/>
            <person name="Garre V."/>
        </authorList>
    </citation>
    <scope>NUCLEOTIDE SEQUENCE [LARGE SCALE GENOMIC DNA]</scope>
    <source>
        <strain evidence="2 3">L51</strain>
    </source>
</reference>
<keyword evidence="1" id="KW-1133">Transmembrane helix</keyword>
<gene>
    <name evidence="2" type="ORF">J3Q64DRAFT_1744308</name>
</gene>
<evidence type="ECO:0000313" key="3">
    <source>
        <dbReference type="Proteomes" id="UP001448207"/>
    </source>
</evidence>
<keyword evidence="1" id="KW-0812">Transmembrane</keyword>
<protein>
    <submittedName>
        <fullName evidence="2">Uncharacterized protein</fullName>
    </submittedName>
</protein>
<keyword evidence="3" id="KW-1185">Reference proteome</keyword>
<proteinExistence type="predicted"/>
<comment type="caution">
    <text evidence="2">The sequence shown here is derived from an EMBL/GenBank/DDBJ whole genome shotgun (WGS) entry which is preliminary data.</text>
</comment>
<sequence length="85" mass="10542">MCAINFYTYKKKHSFNLLSHLLIHLTFIHLIYLPPHHQKKKSYLFSLFSFSYLHFLFFFFLFQNLKYNIYNLKQSKQYIYICVCV</sequence>
<accession>A0ABR3AZN2</accession>
<evidence type="ECO:0000256" key="1">
    <source>
        <dbReference type="SAM" id="Phobius"/>
    </source>
</evidence>
<dbReference type="EMBL" id="JBCLYO010000010">
    <property type="protein sequence ID" value="KAL0085589.1"/>
    <property type="molecule type" value="Genomic_DNA"/>
</dbReference>
<evidence type="ECO:0000313" key="2">
    <source>
        <dbReference type="EMBL" id="KAL0085589.1"/>
    </source>
</evidence>
<keyword evidence="1" id="KW-0472">Membrane</keyword>